<dbReference type="Gene3D" id="1.10.3720.10">
    <property type="entry name" value="MetI-like"/>
    <property type="match status" value="1"/>
</dbReference>
<evidence type="ECO:0000256" key="2">
    <source>
        <dbReference type="ARBA" id="ARBA00022448"/>
    </source>
</evidence>
<evidence type="ECO:0000256" key="8">
    <source>
        <dbReference type="RuleBase" id="RU363032"/>
    </source>
</evidence>
<feature type="transmembrane region" description="Helical" evidence="8">
    <location>
        <begin position="186"/>
        <end position="206"/>
    </location>
</feature>
<sequence>MARLTRRIEARFASGALQRPPTVDRTRPLAPRGLCALSLSAAARPFGSLASGYGRVGVLLVAGVYFLVPLLASAVFTLDIPGRGLTLSSYTRIFAAPGFTASLLLSLALAAATVALVLLISIPAAVAARLAVPGLRPVLEVVCTLPLVVPPVALTAGLGTVLRWGPEKLSTTPLYQTFVAVQNPDFPFVLVLAYAVMALPFVYRALDAGLRAVDVRTLVEAARDCGASWPRALVSAVLPNLRGALLNASFLTLALVLGEFTVASLLGFQPFAVWIVQASGSDARLSVAVSLLSLLLTWVLLLALTTLGGRRSRPYEGKTSR</sequence>
<evidence type="ECO:0000256" key="1">
    <source>
        <dbReference type="ARBA" id="ARBA00004429"/>
    </source>
</evidence>
<protein>
    <submittedName>
        <fullName evidence="10">ABC transporter permease subunit</fullName>
    </submittedName>
</protein>
<comment type="subcellular location">
    <subcellularLocation>
        <location evidence="1">Cell inner membrane</location>
        <topology evidence="1">Multi-pass membrane protein</topology>
    </subcellularLocation>
    <subcellularLocation>
        <location evidence="8">Cell membrane</location>
        <topology evidence="8">Multi-pass membrane protein</topology>
    </subcellularLocation>
</comment>
<dbReference type="SUPFAM" id="SSF161098">
    <property type="entry name" value="MetI-like"/>
    <property type="match status" value="1"/>
</dbReference>
<dbReference type="PANTHER" id="PTHR43357">
    <property type="entry name" value="INNER MEMBRANE ABC TRANSPORTER PERMEASE PROTEIN YDCV"/>
    <property type="match status" value="1"/>
</dbReference>
<feature type="transmembrane region" description="Helical" evidence="8">
    <location>
        <begin position="250"/>
        <end position="275"/>
    </location>
</feature>
<proteinExistence type="inferred from homology"/>
<keyword evidence="2 8" id="KW-0813">Transport</keyword>
<feature type="transmembrane region" description="Helical" evidence="8">
    <location>
        <begin position="287"/>
        <end position="308"/>
    </location>
</feature>
<organism evidence="10 11">
    <name type="scientific">Streptomyces formicae</name>
    <dbReference type="NCBI Taxonomy" id="1616117"/>
    <lineage>
        <taxon>Bacteria</taxon>
        <taxon>Bacillati</taxon>
        <taxon>Actinomycetota</taxon>
        <taxon>Actinomycetes</taxon>
        <taxon>Kitasatosporales</taxon>
        <taxon>Streptomycetaceae</taxon>
        <taxon>Streptomyces</taxon>
    </lineage>
</organism>
<evidence type="ECO:0000256" key="4">
    <source>
        <dbReference type="ARBA" id="ARBA00022519"/>
    </source>
</evidence>
<name>A0ABY3WPD7_9ACTN</name>
<keyword evidence="4" id="KW-0997">Cell inner membrane</keyword>
<feature type="transmembrane region" description="Helical" evidence="8">
    <location>
        <begin position="56"/>
        <end position="78"/>
    </location>
</feature>
<dbReference type="PANTHER" id="PTHR43357:SF4">
    <property type="entry name" value="INNER MEMBRANE ABC TRANSPORTER PERMEASE PROTEIN YDCV"/>
    <property type="match status" value="1"/>
</dbReference>
<evidence type="ECO:0000256" key="7">
    <source>
        <dbReference type="ARBA" id="ARBA00023136"/>
    </source>
</evidence>
<keyword evidence="11" id="KW-1185">Reference proteome</keyword>
<accession>A0ABY3WPD7</accession>
<dbReference type="Proteomes" id="UP000828924">
    <property type="component" value="Chromosome"/>
</dbReference>
<feature type="domain" description="ABC transmembrane type-1" evidence="9">
    <location>
        <begin position="103"/>
        <end position="304"/>
    </location>
</feature>
<gene>
    <name evidence="10" type="ORF">J4032_26020</name>
</gene>
<evidence type="ECO:0000256" key="6">
    <source>
        <dbReference type="ARBA" id="ARBA00022989"/>
    </source>
</evidence>
<feature type="transmembrane region" description="Helical" evidence="8">
    <location>
        <begin position="138"/>
        <end position="166"/>
    </location>
</feature>
<evidence type="ECO:0000256" key="5">
    <source>
        <dbReference type="ARBA" id="ARBA00022692"/>
    </source>
</evidence>
<evidence type="ECO:0000256" key="3">
    <source>
        <dbReference type="ARBA" id="ARBA00022475"/>
    </source>
</evidence>
<dbReference type="RefSeq" id="WP_242334142.1">
    <property type="nucleotide sequence ID" value="NZ_CP071872.1"/>
</dbReference>
<dbReference type="PROSITE" id="PS50928">
    <property type="entry name" value="ABC_TM1"/>
    <property type="match status" value="1"/>
</dbReference>
<evidence type="ECO:0000313" key="10">
    <source>
        <dbReference type="EMBL" id="UNM14462.1"/>
    </source>
</evidence>
<dbReference type="EMBL" id="CP071872">
    <property type="protein sequence ID" value="UNM14462.1"/>
    <property type="molecule type" value="Genomic_DNA"/>
</dbReference>
<dbReference type="Pfam" id="PF00528">
    <property type="entry name" value="BPD_transp_1"/>
    <property type="match status" value="1"/>
</dbReference>
<evidence type="ECO:0000313" key="11">
    <source>
        <dbReference type="Proteomes" id="UP000828924"/>
    </source>
</evidence>
<keyword evidence="6 8" id="KW-1133">Transmembrane helix</keyword>
<comment type="similarity">
    <text evidence="8">Belongs to the binding-protein-dependent transport system permease family.</text>
</comment>
<keyword evidence="3" id="KW-1003">Cell membrane</keyword>
<feature type="transmembrane region" description="Helical" evidence="8">
    <location>
        <begin position="98"/>
        <end position="126"/>
    </location>
</feature>
<evidence type="ECO:0000259" key="9">
    <source>
        <dbReference type="PROSITE" id="PS50928"/>
    </source>
</evidence>
<dbReference type="InterPro" id="IPR000515">
    <property type="entry name" value="MetI-like"/>
</dbReference>
<dbReference type="InterPro" id="IPR035906">
    <property type="entry name" value="MetI-like_sf"/>
</dbReference>
<dbReference type="CDD" id="cd06261">
    <property type="entry name" value="TM_PBP2"/>
    <property type="match status" value="1"/>
</dbReference>
<keyword evidence="7 8" id="KW-0472">Membrane</keyword>
<reference evidence="10 11" key="1">
    <citation type="submission" date="2021-03" db="EMBL/GenBank/DDBJ databases">
        <title>Complete genome of Streptomyces formicae strain 1H-GS9 (DSM 100524).</title>
        <authorList>
            <person name="Atanasov K.E."/>
            <person name="Altabella T."/>
            <person name="Ferrer A."/>
        </authorList>
    </citation>
    <scope>NUCLEOTIDE SEQUENCE [LARGE SCALE GENOMIC DNA]</scope>
    <source>
        <strain evidence="10 11">1H-GS9</strain>
    </source>
</reference>
<keyword evidence="5 8" id="KW-0812">Transmembrane</keyword>